<gene>
    <name evidence="1" type="ORF">GCM10009838_41730</name>
</gene>
<protein>
    <submittedName>
        <fullName evidence="1">Uncharacterized protein</fullName>
    </submittedName>
</protein>
<dbReference type="EMBL" id="BAAAQM010000023">
    <property type="protein sequence ID" value="GAA1977031.1"/>
    <property type="molecule type" value="Genomic_DNA"/>
</dbReference>
<organism evidence="1 2">
    <name type="scientific">Catenulispora subtropica</name>
    <dbReference type="NCBI Taxonomy" id="450798"/>
    <lineage>
        <taxon>Bacteria</taxon>
        <taxon>Bacillati</taxon>
        <taxon>Actinomycetota</taxon>
        <taxon>Actinomycetes</taxon>
        <taxon>Catenulisporales</taxon>
        <taxon>Catenulisporaceae</taxon>
        <taxon>Catenulispora</taxon>
    </lineage>
</organism>
<proteinExistence type="predicted"/>
<accession>A0ABN2RZC8</accession>
<reference evidence="1 2" key="1">
    <citation type="journal article" date="2019" name="Int. J. Syst. Evol. Microbiol.">
        <title>The Global Catalogue of Microorganisms (GCM) 10K type strain sequencing project: providing services to taxonomists for standard genome sequencing and annotation.</title>
        <authorList>
            <consortium name="The Broad Institute Genomics Platform"/>
            <consortium name="The Broad Institute Genome Sequencing Center for Infectious Disease"/>
            <person name="Wu L."/>
            <person name="Ma J."/>
        </authorList>
    </citation>
    <scope>NUCLEOTIDE SEQUENCE [LARGE SCALE GENOMIC DNA]</scope>
    <source>
        <strain evidence="1 2">JCM 16013</strain>
    </source>
</reference>
<evidence type="ECO:0000313" key="1">
    <source>
        <dbReference type="EMBL" id="GAA1977031.1"/>
    </source>
</evidence>
<keyword evidence="2" id="KW-1185">Reference proteome</keyword>
<comment type="caution">
    <text evidence="1">The sequence shown here is derived from an EMBL/GenBank/DDBJ whole genome shotgun (WGS) entry which is preliminary data.</text>
</comment>
<dbReference type="Proteomes" id="UP001499854">
    <property type="component" value="Unassembled WGS sequence"/>
</dbReference>
<dbReference type="RefSeq" id="WP_344658744.1">
    <property type="nucleotide sequence ID" value="NZ_BAAAQM010000023.1"/>
</dbReference>
<sequence length="94" mass="10062">MPSDLPPRPRPSRYAAFAARLKDAHKALGDPRIPAQRRAELTKRVLAITALARHDVTIAAHRLEAFFNELSVLVPGAVSAPADTPSGKNTATQG</sequence>
<evidence type="ECO:0000313" key="2">
    <source>
        <dbReference type="Proteomes" id="UP001499854"/>
    </source>
</evidence>
<name>A0ABN2RZC8_9ACTN</name>